<evidence type="ECO:0000313" key="1">
    <source>
        <dbReference type="EMBL" id="MBM2620682.1"/>
    </source>
</evidence>
<keyword evidence="2" id="KW-1185">Reference proteome</keyword>
<reference evidence="1 2" key="1">
    <citation type="submission" date="2021-01" db="EMBL/GenBank/DDBJ databases">
        <title>Actinoplanes sp. nov. LDG1-06 isolated from lichen.</title>
        <authorList>
            <person name="Saeng-In P."/>
            <person name="Phongsopitanun W."/>
            <person name="Kanchanasin P."/>
            <person name="Yuki M."/>
            <person name="Kudo T."/>
            <person name="Ohkuma M."/>
            <person name="Tanasupawat S."/>
        </authorList>
    </citation>
    <scope>NUCLEOTIDE SEQUENCE [LARGE SCALE GENOMIC DNA]</scope>
    <source>
        <strain evidence="1 2">LDG1-06</strain>
    </source>
</reference>
<name>A0ABS2ALE8_9ACTN</name>
<accession>A0ABS2ALE8</accession>
<gene>
    <name evidence="1" type="ORF">JIG36_34795</name>
</gene>
<evidence type="ECO:0000313" key="2">
    <source>
        <dbReference type="Proteomes" id="UP000632138"/>
    </source>
</evidence>
<comment type="caution">
    <text evidence="1">The sequence shown here is derived from an EMBL/GenBank/DDBJ whole genome shotgun (WGS) entry which is preliminary data.</text>
</comment>
<dbReference type="Proteomes" id="UP000632138">
    <property type="component" value="Unassembled WGS sequence"/>
</dbReference>
<organism evidence="1 2">
    <name type="scientific">Paractinoplanes ovalisporus</name>
    <dbReference type="NCBI Taxonomy" id="2810368"/>
    <lineage>
        <taxon>Bacteria</taxon>
        <taxon>Bacillati</taxon>
        <taxon>Actinomycetota</taxon>
        <taxon>Actinomycetes</taxon>
        <taxon>Micromonosporales</taxon>
        <taxon>Micromonosporaceae</taxon>
        <taxon>Paractinoplanes</taxon>
    </lineage>
</organism>
<protein>
    <submittedName>
        <fullName evidence="1">Uncharacterized protein</fullName>
    </submittedName>
</protein>
<proteinExistence type="predicted"/>
<dbReference type="EMBL" id="JAENHP010000015">
    <property type="protein sequence ID" value="MBM2620682.1"/>
    <property type="molecule type" value="Genomic_DNA"/>
</dbReference>
<sequence length="216" mass="23986">MGKFFVHLLDDLEGLSSRAQSFLRRSAWREPGVESRLPIDAPFELSLRREGFAARYAGLRYTVRRSVSVGGQRLDTGRVWDFSLGHWARREAGGWCFGWTGERVSSPVRYLVHTDGRCGVSLGGPFLEVNPSINHMIEGHALMDELAGWHPVVGSALETWVAGSLGAPAADLRLVEEASGPCDRWLCSETVAVRQFQGWTGVRPRPAAVMVWLREP</sequence>
<dbReference type="RefSeq" id="WP_203380658.1">
    <property type="nucleotide sequence ID" value="NZ_JAENHP010000015.1"/>
</dbReference>